<comment type="similarity">
    <text evidence="1">Belongs to the peptidase C1 family.</text>
</comment>
<dbReference type="PANTHER" id="PTHR12411">
    <property type="entry name" value="CYSTEINE PROTEASE FAMILY C1-RELATED"/>
    <property type="match status" value="1"/>
</dbReference>
<feature type="chain" id="PRO_5018551630" evidence="6">
    <location>
        <begin position="24"/>
        <end position="365"/>
    </location>
</feature>
<name>Q9LP42_ARATH</name>
<keyword evidence="6" id="KW-0732">Signal</keyword>
<dbReference type="GO" id="GO:0008234">
    <property type="term" value="F:cysteine-type peptidase activity"/>
    <property type="evidence" value="ECO:0007669"/>
    <property type="project" value="UniProtKB-KW"/>
</dbReference>
<dbReference type="InterPro" id="IPR025661">
    <property type="entry name" value="Pept_asp_AS"/>
</dbReference>
<dbReference type="AlphaFoldDB" id="Q9LP42"/>
<dbReference type="SMART" id="SM00848">
    <property type="entry name" value="Inhibitor_I29"/>
    <property type="match status" value="1"/>
</dbReference>
<dbReference type="Pfam" id="PF08246">
    <property type="entry name" value="Inhibitor_I29"/>
    <property type="match status" value="1"/>
</dbReference>
<dbReference type="SMART" id="SM00645">
    <property type="entry name" value="Pept_C1"/>
    <property type="match status" value="1"/>
</dbReference>
<gene>
    <name evidence="9" type="primary">F28N24.18</name>
</gene>
<evidence type="ECO:0000259" key="8">
    <source>
        <dbReference type="SMART" id="SM00848"/>
    </source>
</evidence>
<feature type="signal peptide" evidence="6">
    <location>
        <begin position="1"/>
        <end position="23"/>
    </location>
</feature>
<dbReference type="InterPro" id="IPR025660">
    <property type="entry name" value="Pept_his_AS"/>
</dbReference>
<dbReference type="GO" id="GO:0006508">
    <property type="term" value="P:proteolysis"/>
    <property type="evidence" value="ECO:0007669"/>
    <property type="project" value="UniProtKB-KW"/>
</dbReference>
<dbReference type="InterPro" id="IPR000668">
    <property type="entry name" value="Peptidase_C1A_C"/>
</dbReference>
<dbReference type="Gene3D" id="3.90.70.10">
    <property type="entry name" value="Cysteine proteinases"/>
    <property type="match status" value="1"/>
</dbReference>
<dbReference type="FunFam" id="3.90.70.10:FF:000332">
    <property type="entry name" value="Cathepsin L1"/>
    <property type="match status" value="1"/>
</dbReference>
<keyword evidence="4" id="KW-0788">Thiol protease</keyword>
<keyword evidence="2" id="KW-0645">Protease</keyword>
<feature type="domain" description="Peptidase C1A papain C-terminal" evidence="7">
    <location>
        <begin position="130"/>
        <end position="364"/>
    </location>
</feature>
<evidence type="ECO:0000256" key="3">
    <source>
        <dbReference type="ARBA" id="ARBA00022801"/>
    </source>
</evidence>
<keyword evidence="3" id="KW-0378">Hydrolase</keyword>
<dbReference type="CDD" id="cd02248">
    <property type="entry name" value="Peptidase_C1A"/>
    <property type="match status" value="1"/>
</dbReference>
<dbReference type="InterPro" id="IPR039417">
    <property type="entry name" value="Peptidase_C1A_papain-like"/>
</dbReference>
<organism evidence="9">
    <name type="scientific">Arabidopsis thaliana</name>
    <name type="common">Mouse-ear cress</name>
    <dbReference type="NCBI Taxonomy" id="3702"/>
    <lineage>
        <taxon>Eukaryota</taxon>
        <taxon>Viridiplantae</taxon>
        <taxon>Streptophyta</taxon>
        <taxon>Embryophyta</taxon>
        <taxon>Tracheophyta</taxon>
        <taxon>Spermatophyta</taxon>
        <taxon>Magnoliopsida</taxon>
        <taxon>eudicotyledons</taxon>
        <taxon>Gunneridae</taxon>
        <taxon>Pentapetalae</taxon>
        <taxon>rosids</taxon>
        <taxon>malvids</taxon>
        <taxon>Brassicales</taxon>
        <taxon>Brassicaceae</taxon>
        <taxon>Camelineae</taxon>
        <taxon>Arabidopsis</taxon>
    </lineage>
</organism>
<evidence type="ECO:0000256" key="5">
    <source>
        <dbReference type="ARBA" id="ARBA00023157"/>
    </source>
</evidence>
<accession>Q9LP42</accession>
<dbReference type="PIR" id="F86413">
    <property type="entry name" value="F86413"/>
</dbReference>
<sequence>MVSVRSVFVALTILSMDLRISQARPHVTLNEQSIVDYHQQWMTQFSRVYKDESEKEMRLKVFKKNLKFIENFNNMGNQSYTLGVNEFTDWKTEEFLATHTGLRVNVTSLSELFNKTKPSRNWNMSDIDMEDESKDWRDEGAVTPVKYQGACPEFPTKQIRRNSLVGKQYTKLLGVLSDWGDEGLTKISGKNLLTLSEQQLIDCDIEKNGGCNGGEFEEAFKYIIKNGGVSLETEYPYQVKKESCRANARRAPHTQIRGFQMVPSHNERALLEAVRRQPVSVLIDARADSFGHYKGGVYAGLDCGTDVNHAVTIVGYGTMSGLNYWVLKNSWGESWGENGYMRIRRDVEWPQGMCGIAQVAAYPVF</sequence>
<evidence type="ECO:0000259" key="7">
    <source>
        <dbReference type="SMART" id="SM00645"/>
    </source>
</evidence>
<dbReference type="PROSITE" id="PS00640">
    <property type="entry name" value="THIOL_PROTEASE_ASN"/>
    <property type="match status" value="1"/>
</dbReference>
<evidence type="ECO:0000313" key="9">
    <source>
        <dbReference type="EMBL" id="AAF88125.1"/>
    </source>
</evidence>
<dbReference type="EMBL" id="AC021043">
    <property type="protein sequence ID" value="AAF88125.1"/>
    <property type="molecule type" value="Genomic_DNA"/>
</dbReference>
<keyword evidence="5" id="KW-1015">Disulfide bond</keyword>
<reference evidence="9" key="2">
    <citation type="submission" date="2000-07" db="EMBL/GenBank/DDBJ databases">
        <authorList>
            <person name="Federspiel N.A."/>
            <person name="Palm C.J."/>
            <person name="Conway A.B."/>
            <person name="Conn L."/>
            <person name="Hansen N.F."/>
            <person name="Altafi H."/>
            <person name="Nguyen M."/>
            <person name="Lam B."/>
            <person name="Southwick A."/>
            <person name="Miranda M."/>
            <person name="Brooks S."/>
            <person name="Buehler E."/>
            <person name="Chao Q."/>
            <person name="Chin C."/>
            <person name="Chiou J."/>
            <person name="Choi E."/>
            <person name="Gonzalez A."/>
            <person name="Howng B."/>
            <person name="Johnson-Hopson C."/>
            <person name="Khan S."/>
            <person name="Kim C."/>
            <person name="Koo T."/>
            <person name="Lee J.M."/>
            <person name="Lenz C."/>
            <person name="Liu A."/>
            <person name="Liu S."/>
            <person name="Mukharsky N."/>
            <person name="Pham P."/>
            <person name="Sakano H."/>
            <person name="Shinn P."/>
            <person name="Toriumi M."/>
            <person name="Vaysberg M."/>
            <person name="Yu G."/>
            <person name="Ecker J."/>
            <person name="Theologis A."/>
            <person name="Davis R.W."/>
        </authorList>
    </citation>
    <scope>NUCLEOTIDE SEQUENCE</scope>
</reference>
<dbReference type="Pfam" id="PF00112">
    <property type="entry name" value="Peptidase_C1"/>
    <property type="match status" value="1"/>
</dbReference>
<proteinExistence type="inferred from homology"/>
<reference key="1">
    <citation type="journal article" date="2000" name="Nature">
        <title>Sequence and analysis of chromosome 1 of the plant Arabidopsis thaliana.</title>
        <authorList>
            <person name="Theologis A."/>
            <person name="Ecker J.R."/>
            <person name="Palm C.J."/>
            <person name="Federspiel N.A."/>
            <person name="Kaul S."/>
            <person name="White O."/>
            <person name="Alonso J."/>
            <person name="Altafi H."/>
            <person name="Araujo R."/>
            <person name="Bowman C.L."/>
            <person name="Brooks S.Y."/>
            <person name="Buehler E."/>
            <person name="Chan A."/>
            <person name="Chao Q."/>
            <person name="Chen H."/>
            <person name="Cheuk R.F."/>
            <person name="Chin C.W."/>
            <person name="Chung M.K."/>
            <person name="Conn L."/>
            <person name="Conway A.B."/>
            <person name="Conway A.R."/>
            <person name="Creasy T.H."/>
            <person name="Dewar K."/>
            <person name="Dunn P."/>
            <person name="Etgu P."/>
            <person name="Feldblyum T.V."/>
            <person name="Feng J."/>
            <person name="Fong B."/>
            <person name="Fujii C.Y."/>
            <person name="Gill J.E."/>
            <person name="Goldsmith A.D."/>
            <person name="Haas B."/>
            <person name="Hansen N.F."/>
            <person name="Hughes B."/>
            <person name="Huizar L."/>
            <person name="Hunter J.L."/>
            <person name="Jenkins J."/>
            <person name="Johnson-Hopson C."/>
            <person name="Khan S."/>
            <person name="Khaykin E."/>
            <person name="Kim C.J."/>
            <person name="Koo H.L."/>
            <person name="Kremenetskaia I."/>
            <person name="Kurtz D.B."/>
            <person name="Kwan A."/>
            <person name="Lam B."/>
            <person name="Langin-Hooper S."/>
            <person name="Lee A."/>
            <person name="Lee J.M."/>
            <person name="Lenz C.A."/>
            <person name="Li J.H."/>
            <person name="Li Y."/>
            <person name="Lin X."/>
            <person name="Liu S.X."/>
            <person name="Liu Z.A."/>
            <person name="Luros J.S."/>
            <person name="Maiti R."/>
            <person name="Marziali A."/>
            <person name="Militscher J."/>
            <person name="Miranda M."/>
            <person name="Nguyen M."/>
            <person name="Nierman W.C."/>
            <person name="Osborne B.I."/>
            <person name="Pai G."/>
            <person name="Peterson J."/>
            <person name="Pham P.K."/>
            <person name="Rizzo M."/>
            <person name="Rooney T."/>
            <person name="Rowley D."/>
            <person name="Sakano H."/>
            <person name="Salzberg S.L."/>
            <person name="Schwartz J.R."/>
            <person name="Shinn P."/>
            <person name="Southwick A.M."/>
            <person name="Sun H."/>
            <person name="Tallon L.J."/>
            <person name="Tambunga G."/>
            <person name="Toriumi M.J."/>
            <person name="Town C.D."/>
            <person name="Utterback T."/>
            <person name="Van Aken S."/>
            <person name="Vaysberg M."/>
            <person name="Vysotskaia V.S."/>
            <person name="Walker M."/>
            <person name="Wu D."/>
            <person name="Yu G."/>
            <person name="Fraser C.M."/>
            <person name="Venter J.C."/>
            <person name="Davis R.W."/>
        </authorList>
    </citation>
    <scope>NUCLEOTIDE SEQUENCE [LARGE SCALE GENOMIC DNA]</scope>
    <source>
        <strain>cv. Columbia</strain>
    </source>
</reference>
<evidence type="ECO:0000256" key="2">
    <source>
        <dbReference type="ARBA" id="ARBA00022670"/>
    </source>
</evidence>
<dbReference type="MEROPS" id="I29.003"/>
<evidence type="ECO:0000256" key="4">
    <source>
        <dbReference type="ARBA" id="ARBA00022807"/>
    </source>
</evidence>
<dbReference type="ExpressionAtlas" id="Q9LP42">
    <property type="expression patterns" value="baseline and differential"/>
</dbReference>
<dbReference type="InterPro" id="IPR013201">
    <property type="entry name" value="Prot_inhib_I29"/>
</dbReference>
<dbReference type="PROSITE" id="PS00639">
    <property type="entry name" value="THIOL_PROTEASE_HIS"/>
    <property type="match status" value="1"/>
</dbReference>
<evidence type="ECO:0000256" key="1">
    <source>
        <dbReference type="ARBA" id="ARBA00008455"/>
    </source>
</evidence>
<feature type="domain" description="Cathepsin propeptide inhibitor" evidence="8">
    <location>
        <begin position="38"/>
        <end position="95"/>
    </location>
</feature>
<evidence type="ECO:0000256" key="6">
    <source>
        <dbReference type="SAM" id="SignalP"/>
    </source>
</evidence>
<dbReference type="InterPro" id="IPR013128">
    <property type="entry name" value="Peptidase_C1A"/>
</dbReference>
<dbReference type="InterPro" id="IPR038765">
    <property type="entry name" value="Papain-like_cys_pep_sf"/>
</dbReference>
<dbReference type="SUPFAM" id="SSF54001">
    <property type="entry name" value="Cysteine proteinases"/>
    <property type="match status" value="2"/>
</dbReference>
<protein>
    <submittedName>
        <fullName evidence="9">Putative cysteine proteinase</fullName>
    </submittedName>
</protein>